<evidence type="ECO:0000313" key="8">
    <source>
        <dbReference type="EMBL" id="CAJ0953146.1"/>
    </source>
</evidence>
<dbReference type="Gene3D" id="2.40.10.10">
    <property type="entry name" value="Trypsin-like serine proteases"/>
    <property type="match status" value="2"/>
</dbReference>
<dbReference type="PANTHER" id="PTHR24264:SF15">
    <property type="entry name" value="RIKEN CDNA 2210010C04 GENE"/>
    <property type="match status" value="1"/>
</dbReference>
<accession>A0ABN9LX34</accession>
<evidence type="ECO:0000259" key="7">
    <source>
        <dbReference type="PROSITE" id="PS50240"/>
    </source>
</evidence>
<dbReference type="Proteomes" id="UP001176940">
    <property type="component" value="Unassembled WGS sequence"/>
</dbReference>
<keyword evidence="3" id="KW-0645">Protease</keyword>
<dbReference type="InterPro" id="IPR001314">
    <property type="entry name" value="Peptidase_S1A"/>
</dbReference>
<dbReference type="CDD" id="cd00190">
    <property type="entry name" value="Tryp_SPc"/>
    <property type="match status" value="1"/>
</dbReference>
<reference evidence="8" key="1">
    <citation type="submission" date="2023-07" db="EMBL/GenBank/DDBJ databases">
        <authorList>
            <person name="Stuckert A."/>
        </authorList>
    </citation>
    <scope>NUCLEOTIDE SEQUENCE</scope>
</reference>
<evidence type="ECO:0000256" key="5">
    <source>
        <dbReference type="ARBA" id="ARBA00022825"/>
    </source>
</evidence>
<keyword evidence="6" id="KW-1015">Disulfide bond</keyword>
<dbReference type="InterPro" id="IPR043504">
    <property type="entry name" value="Peptidase_S1_PA_chymotrypsin"/>
</dbReference>
<keyword evidence="9" id="KW-1185">Reference proteome</keyword>
<dbReference type="InterPro" id="IPR001254">
    <property type="entry name" value="Trypsin_dom"/>
</dbReference>
<keyword evidence="2" id="KW-0964">Secreted</keyword>
<dbReference type="InterPro" id="IPR050127">
    <property type="entry name" value="Serine_Proteases_S1"/>
</dbReference>
<evidence type="ECO:0000256" key="6">
    <source>
        <dbReference type="ARBA" id="ARBA00023157"/>
    </source>
</evidence>
<dbReference type="SUPFAM" id="SSF50494">
    <property type="entry name" value="Trypsin-like serine proteases"/>
    <property type="match status" value="1"/>
</dbReference>
<keyword evidence="5" id="KW-0720">Serine protease</keyword>
<dbReference type="InterPro" id="IPR009003">
    <property type="entry name" value="Peptidase_S1_PA"/>
</dbReference>
<evidence type="ECO:0000313" key="9">
    <source>
        <dbReference type="Proteomes" id="UP001176940"/>
    </source>
</evidence>
<dbReference type="Pfam" id="PF00089">
    <property type="entry name" value="Trypsin"/>
    <property type="match status" value="1"/>
</dbReference>
<protein>
    <recommendedName>
        <fullName evidence="7">Peptidase S1 domain-containing protein</fullName>
    </recommendedName>
</protein>
<feature type="domain" description="Peptidase S1" evidence="7">
    <location>
        <begin position="52"/>
        <end position="274"/>
    </location>
</feature>
<evidence type="ECO:0000256" key="4">
    <source>
        <dbReference type="ARBA" id="ARBA00022801"/>
    </source>
</evidence>
<dbReference type="PROSITE" id="PS50240">
    <property type="entry name" value="TRYPSIN_DOM"/>
    <property type="match status" value="1"/>
</dbReference>
<gene>
    <name evidence="8" type="ORF">RIMI_LOCUS14196964</name>
</gene>
<organism evidence="8 9">
    <name type="scientific">Ranitomeya imitator</name>
    <name type="common">mimic poison frog</name>
    <dbReference type="NCBI Taxonomy" id="111125"/>
    <lineage>
        <taxon>Eukaryota</taxon>
        <taxon>Metazoa</taxon>
        <taxon>Chordata</taxon>
        <taxon>Craniata</taxon>
        <taxon>Vertebrata</taxon>
        <taxon>Euteleostomi</taxon>
        <taxon>Amphibia</taxon>
        <taxon>Batrachia</taxon>
        <taxon>Anura</taxon>
        <taxon>Neobatrachia</taxon>
        <taxon>Hyloidea</taxon>
        <taxon>Dendrobatidae</taxon>
        <taxon>Dendrobatinae</taxon>
        <taxon>Ranitomeya</taxon>
    </lineage>
</organism>
<sequence>MGDHSTGQGFGSILCSGKSQGLTGQIIFLPEDREKEEQKIRLFSRPNEDDKIINGYTCYKNSVPYQVSLRVAGRHYCGGALIEDGWVLTSAQCYQNNIQVVLGEHDISTHEGPEMSIDVYRIFMHPEFDEHTLDNDIMLIKLVRRISLNSYVRTVSLPSLCAGAATTCLVSGWGNTVPSDAYYPAYTLQCLESPTVSGNDCSKYYPGRLTHNMFCAGRVGKFTTCKGDEGGPLVCQGQLQGIVSWGNQCDAQRNNPWVYTKVCNYIYWIKDIISHN</sequence>
<dbReference type="PRINTS" id="PR00722">
    <property type="entry name" value="CHYMOTRYPSIN"/>
</dbReference>
<comment type="caution">
    <text evidence="8">The sequence shown here is derived from an EMBL/GenBank/DDBJ whole genome shotgun (WGS) entry which is preliminary data.</text>
</comment>
<proteinExistence type="predicted"/>
<dbReference type="SMART" id="SM00020">
    <property type="entry name" value="Tryp_SPc"/>
    <property type="match status" value="1"/>
</dbReference>
<keyword evidence="4" id="KW-0378">Hydrolase</keyword>
<name>A0ABN9LX34_9NEOB</name>
<dbReference type="EMBL" id="CAUEEQ010036272">
    <property type="protein sequence ID" value="CAJ0953146.1"/>
    <property type="molecule type" value="Genomic_DNA"/>
</dbReference>
<evidence type="ECO:0000256" key="1">
    <source>
        <dbReference type="ARBA" id="ARBA00004613"/>
    </source>
</evidence>
<evidence type="ECO:0000256" key="2">
    <source>
        <dbReference type="ARBA" id="ARBA00022525"/>
    </source>
</evidence>
<dbReference type="PANTHER" id="PTHR24264">
    <property type="entry name" value="TRYPSIN-RELATED"/>
    <property type="match status" value="1"/>
</dbReference>
<evidence type="ECO:0000256" key="3">
    <source>
        <dbReference type="ARBA" id="ARBA00022670"/>
    </source>
</evidence>
<comment type="subcellular location">
    <subcellularLocation>
        <location evidence="1">Secreted</location>
    </subcellularLocation>
</comment>